<dbReference type="Proteomes" id="UP000245212">
    <property type="component" value="Unassembled WGS sequence"/>
</dbReference>
<keyword evidence="12" id="KW-1185">Reference proteome</keyword>
<gene>
    <name evidence="11" type="ORF">DD235_09585</name>
</gene>
<dbReference type="PANTHER" id="PTHR38042">
    <property type="entry name" value="UROPORPHYRINOGEN-III SYNTHASE, CHLOROPLASTIC"/>
    <property type="match status" value="1"/>
</dbReference>
<comment type="caution">
    <text evidence="11">The sequence shown here is derived from an EMBL/GenBank/DDBJ whole genome shotgun (WGS) entry which is preliminary data.</text>
</comment>
<dbReference type="GO" id="GO:0006780">
    <property type="term" value="P:uroporphyrinogen III biosynthetic process"/>
    <property type="evidence" value="ECO:0007669"/>
    <property type="project" value="UniProtKB-UniRule"/>
</dbReference>
<reference evidence="12" key="1">
    <citation type="submission" date="2018-05" db="EMBL/GenBank/DDBJ databases">
        <authorList>
            <person name="Li Y."/>
        </authorList>
    </citation>
    <scope>NUCLEOTIDE SEQUENCE [LARGE SCALE GENOMIC DNA]</scope>
    <source>
        <strain evidence="12">3d-2-2</strain>
    </source>
</reference>
<evidence type="ECO:0000256" key="1">
    <source>
        <dbReference type="ARBA" id="ARBA00004772"/>
    </source>
</evidence>
<dbReference type="EMBL" id="QETA01000003">
    <property type="protein sequence ID" value="PWF23230.1"/>
    <property type="molecule type" value="Genomic_DNA"/>
</dbReference>
<dbReference type="CDD" id="cd06578">
    <property type="entry name" value="HemD"/>
    <property type="match status" value="1"/>
</dbReference>
<dbReference type="Pfam" id="PF02602">
    <property type="entry name" value="HEM4"/>
    <property type="match status" value="1"/>
</dbReference>
<evidence type="ECO:0000256" key="9">
    <source>
        <dbReference type="RuleBase" id="RU366031"/>
    </source>
</evidence>
<dbReference type="SUPFAM" id="SSF69618">
    <property type="entry name" value="HemD-like"/>
    <property type="match status" value="1"/>
</dbReference>
<dbReference type="InterPro" id="IPR003754">
    <property type="entry name" value="4pyrrol_synth_uPrphyn_synth"/>
</dbReference>
<protein>
    <recommendedName>
        <fullName evidence="7 9">Uroporphyrinogen-III synthase</fullName>
        <ecNumber evidence="3 9">4.2.1.75</ecNumber>
    </recommendedName>
</protein>
<dbReference type="GO" id="GO:0006782">
    <property type="term" value="P:protoporphyrinogen IX biosynthetic process"/>
    <property type="evidence" value="ECO:0007669"/>
    <property type="project" value="UniProtKB-UniRule"/>
</dbReference>
<evidence type="ECO:0000256" key="6">
    <source>
        <dbReference type="ARBA" id="ARBA00037589"/>
    </source>
</evidence>
<organism evidence="11 12">
    <name type="scientific">Corticimicrobacter populi</name>
    <dbReference type="NCBI Taxonomy" id="2175229"/>
    <lineage>
        <taxon>Bacteria</taxon>
        <taxon>Pseudomonadati</taxon>
        <taxon>Pseudomonadota</taxon>
        <taxon>Betaproteobacteria</taxon>
        <taxon>Burkholderiales</taxon>
        <taxon>Alcaligenaceae</taxon>
        <taxon>Corticimicrobacter</taxon>
    </lineage>
</organism>
<comment type="pathway">
    <text evidence="1 9">Porphyrin-containing compound metabolism; protoporphyrin-IX biosynthesis; coproporphyrinogen-III from 5-aminolevulinate: step 3/4.</text>
</comment>
<dbReference type="InterPro" id="IPR036108">
    <property type="entry name" value="4pyrrol_syn_uPrphyn_synt_sf"/>
</dbReference>
<evidence type="ECO:0000256" key="8">
    <source>
        <dbReference type="ARBA" id="ARBA00048617"/>
    </source>
</evidence>
<feature type="domain" description="Tetrapyrrole biosynthesis uroporphyrinogen III synthase" evidence="10">
    <location>
        <begin position="51"/>
        <end position="217"/>
    </location>
</feature>
<comment type="similarity">
    <text evidence="2 9">Belongs to the uroporphyrinogen-III synthase family.</text>
</comment>
<accession>A0A2V1JXL6</accession>
<dbReference type="Gene3D" id="3.40.50.10090">
    <property type="match status" value="2"/>
</dbReference>
<comment type="function">
    <text evidence="6 9">Catalyzes cyclization of the linear tetrapyrrole, hydroxymethylbilane, to the macrocyclic uroporphyrinogen III.</text>
</comment>
<proteinExistence type="inferred from homology"/>
<keyword evidence="5 9" id="KW-0627">Porphyrin biosynthesis</keyword>
<evidence type="ECO:0000259" key="10">
    <source>
        <dbReference type="Pfam" id="PF02602"/>
    </source>
</evidence>
<dbReference type="PANTHER" id="PTHR38042:SF1">
    <property type="entry name" value="UROPORPHYRINOGEN-III SYNTHASE, CHLOROPLASTIC"/>
    <property type="match status" value="1"/>
</dbReference>
<evidence type="ECO:0000256" key="2">
    <source>
        <dbReference type="ARBA" id="ARBA00008133"/>
    </source>
</evidence>
<evidence type="ECO:0000256" key="7">
    <source>
        <dbReference type="ARBA" id="ARBA00040167"/>
    </source>
</evidence>
<evidence type="ECO:0000256" key="4">
    <source>
        <dbReference type="ARBA" id="ARBA00023239"/>
    </source>
</evidence>
<comment type="catalytic activity">
    <reaction evidence="8 9">
        <text>hydroxymethylbilane = uroporphyrinogen III + H2O</text>
        <dbReference type="Rhea" id="RHEA:18965"/>
        <dbReference type="ChEBI" id="CHEBI:15377"/>
        <dbReference type="ChEBI" id="CHEBI:57308"/>
        <dbReference type="ChEBI" id="CHEBI:57845"/>
        <dbReference type="EC" id="4.2.1.75"/>
    </reaction>
</comment>
<sequence>MPRYWGPKLLPPCCRMALPPFWKDSVSRCLPGRADVVRRAVLTRPQGRNETLAAHLVQQDWQVLMLPAMTIESLDHVAWRAPADYDLVMFVSGNAARLYVEGMRQQAGEGWHWPSDTLAAMVGPGSADALRATGVLTSEARLLYPSDTREGLDSEALWRLLQPELEQLRRVLIVRGEQGRDWLAEQLRLRGIQVDLLPVYRRVPAAWTEAATETLQIWQREGLTVTWLLSSIESFRALHVRVMALGWEEWWRTCCFITTHPRITQSCLETLYAGARDCRRVVTSQPLDDSLLHAFLTARQAGTDNILQSRL</sequence>
<dbReference type="GO" id="GO:0004852">
    <property type="term" value="F:uroporphyrinogen-III synthase activity"/>
    <property type="evidence" value="ECO:0007669"/>
    <property type="project" value="UniProtKB-UniRule"/>
</dbReference>
<evidence type="ECO:0000313" key="12">
    <source>
        <dbReference type="Proteomes" id="UP000245212"/>
    </source>
</evidence>
<evidence type="ECO:0000256" key="3">
    <source>
        <dbReference type="ARBA" id="ARBA00013109"/>
    </source>
</evidence>
<evidence type="ECO:0000313" key="11">
    <source>
        <dbReference type="EMBL" id="PWF23230.1"/>
    </source>
</evidence>
<keyword evidence="4 9" id="KW-0456">Lyase</keyword>
<name>A0A2V1JXL6_9BURK</name>
<dbReference type="AlphaFoldDB" id="A0A2V1JXL6"/>
<evidence type="ECO:0000256" key="5">
    <source>
        <dbReference type="ARBA" id="ARBA00023244"/>
    </source>
</evidence>
<dbReference type="EC" id="4.2.1.75" evidence="3 9"/>
<dbReference type="InterPro" id="IPR039793">
    <property type="entry name" value="UROS/Hem4"/>
</dbReference>